<feature type="coiled-coil region" evidence="3">
    <location>
        <begin position="255"/>
        <end position="282"/>
    </location>
</feature>
<evidence type="ECO:0000256" key="1">
    <source>
        <dbReference type="ARBA" id="ARBA00022741"/>
    </source>
</evidence>
<dbReference type="InterPro" id="IPR003593">
    <property type="entry name" value="AAA+_ATPase"/>
</dbReference>
<evidence type="ECO:0000313" key="5">
    <source>
        <dbReference type="EMBL" id="RKT53506.1"/>
    </source>
</evidence>
<keyword evidence="3" id="KW-0175">Coiled coil</keyword>
<evidence type="ECO:0000256" key="2">
    <source>
        <dbReference type="ARBA" id="ARBA00022840"/>
    </source>
</evidence>
<dbReference type="Proteomes" id="UP000282084">
    <property type="component" value="Unassembled WGS sequence"/>
</dbReference>
<evidence type="ECO:0000256" key="3">
    <source>
        <dbReference type="SAM" id="Coils"/>
    </source>
</evidence>
<organism evidence="5 6">
    <name type="scientific">Saccharothrix australiensis</name>
    <dbReference type="NCBI Taxonomy" id="2072"/>
    <lineage>
        <taxon>Bacteria</taxon>
        <taxon>Bacillati</taxon>
        <taxon>Actinomycetota</taxon>
        <taxon>Actinomycetes</taxon>
        <taxon>Pseudonocardiales</taxon>
        <taxon>Pseudonocardiaceae</taxon>
        <taxon>Saccharothrix</taxon>
    </lineage>
</organism>
<proteinExistence type="predicted"/>
<dbReference type="GO" id="GO:0005524">
    <property type="term" value="F:ATP binding"/>
    <property type="evidence" value="ECO:0007669"/>
    <property type="project" value="UniProtKB-KW"/>
</dbReference>
<dbReference type="InterPro" id="IPR003439">
    <property type="entry name" value="ABC_transporter-like_ATP-bd"/>
</dbReference>
<dbReference type="InterPro" id="IPR051309">
    <property type="entry name" value="ABCF_ATPase"/>
</dbReference>
<dbReference type="GO" id="GO:0016887">
    <property type="term" value="F:ATP hydrolysis activity"/>
    <property type="evidence" value="ECO:0007669"/>
    <property type="project" value="InterPro"/>
</dbReference>
<dbReference type="PANTHER" id="PTHR42855:SF1">
    <property type="entry name" value="ABC TRANSPORTER DOMAIN-CONTAINING PROTEIN"/>
    <property type="match status" value="1"/>
</dbReference>
<evidence type="ECO:0000313" key="6">
    <source>
        <dbReference type="Proteomes" id="UP000282084"/>
    </source>
</evidence>
<dbReference type="CDD" id="cd03221">
    <property type="entry name" value="ABCF_EF-3"/>
    <property type="match status" value="2"/>
</dbReference>
<dbReference type="RefSeq" id="WP_121003815.1">
    <property type="nucleotide sequence ID" value="NZ_RBXO01000001.1"/>
</dbReference>
<evidence type="ECO:0000259" key="4">
    <source>
        <dbReference type="PROSITE" id="PS50893"/>
    </source>
</evidence>
<dbReference type="FunFam" id="3.40.50.300:FF:000011">
    <property type="entry name" value="Putative ABC transporter ATP-binding component"/>
    <property type="match status" value="1"/>
</dbReference>
<dbReference type="PROSITE" id="PS50893">
    <property type="entry name" value="ABC_TRANSPORTER_2"/>
    <property type="match status" value="2"/>
</dbReference>
<feature type="domain" description="ABC transporter" evidence="4">
    <location>
        <begin position="327"/>
        <end position="538"/>
    </location>
</feature>
<sequence>MGFLDANGLAFRLPDGRELFRDVSFKVGSGSVVALVGANGVGKTTLLRILSGELAPAAGSVRVQGGLGVMPQFVGSVRDVSTVRDLLLAASPKPLRDAALELDAAELALMEADDEPTQLRYADALAAWGEAGGYDAEVLWDTVTVAALGVPFDRARFREVRTLSGGEQKRLVLEALLRGPEQVLLLDEPDNYLDVPGKRWLEGKLAETGKAVLLVSHDRELLDVAATHVVTVEAHSAWTHSGSFGTWHAARAARIERLAELHRRWEEEHQRLKELVRTLQVQARISEAMAQKYRVQRARLERYEEAGPPPELPTDEKVAPRLRGGRTGVRAITCAGLELTGLMKPFDVEVFFEDRVAVLGSNGSGKSHFLRLLAGDEVAHTGSWKLGARVVPGLFAQTHQHPEWIGRTLVDILWHGDDGRAGRDRGAAMAALDRYGLARGGDQRFESLSGGQQARFQVLLLELSGATLLLLDEPTDNLDLTSAEALQDALAGFTGTVVAVTHDRWFARTFDRFLLFRSDGEVVEVDEPVWDEQRVRRAR</sequence>
<keyword evidence="6" id="KW-1185">Reference proteome</keyword>
<dbReference type="InterPro" id="IPR027417">
    <property type="entry name" value="P-loop_NTPase"/>
</dbReference>
<name>A0A495VW13_9PSEU</name>
<dbReference type="OrthoDB" id="3169603at2"/>
<reference evidence="5 6" key="1">
    <citation type="submission" date="2018-10" db="EMBL/GenBank/DDBJ databases">
        <title>Sequencing the genomes of 1000 actinobacteria strains.</title>
        <authorList>
            <person name="Klenk H.-P."/>
        </authorList>
    </citation>
    <scope>NUCLEOTIDE SEQUENCE [LARGE SCALE GENOMIC DNA]</scope>
    <source>
        <strain evidence="5 6">DSM 43800</strain>
    </source>
</reference>
<dbReference type="Gene3D" id="3.40.50.300">
    <property type="entry name" value="P-loop containing nucleotide triphosphate hydrolases"/>
    <property type="match status" value="2"/>
</dbReference>
<keyword evidence="1" id="KW-0547">Nucleotide-binding</keyword>
<keyword evidence="2" id="KW-0067">ATP-binding</keyword>
<feature type="domain" description="ABC transporter" evidence="4">
    <location>
        <begin position="4"/>
        <end position="259"/>
    </location>
</feature>
<dbReference type="PANTHER" id="PTHR42855">
    <property type="entry name" value="ABC TRANSPORTER ATP-BINDING SUBUNIT"/>
    <property type="match status" value="1"/>
</dbReference>
<dbReference type="SUPFAM" id="SSF52540">
    <property type="entry name" value="P-loop containing nucleoside triphosphate hydrolases"/>
    <property type="match status" value="2"/>
</dbReference>
<dbReference type="AlphaFoldDB" id="A0A495VW13"/>
<dbReference type="SMART" id="SM00382">
    <property type="entry name" value="AAA"/>
    <property type="match status" value="2"/>
</dbReference>
<dbReference type="EMBL" id="RBXO01000001">
    <property type="protein sequence ID" value="RKT53506.1"/>
    <property type="molecule type" value="Genomic_DNA"/>
</dbReference>
<protein>
    <submittedName>
        <fullName evidence="5">ATPase subunit of ABC transporter with duplicated ATPase domains</fullName>
    </submittedName>
</protein>
<comment type="caution">
    <text evidence="5">The sequence shown here is derived from an EMBL/GenBank/DDBJ whole genome shotgun (WGS) entry which is preliminary data.</text>
</comment>
<gene>
    <name evidence="5" type="ORF">C8E97_2071</name>
</gene>
<accession>A0A495VW13</accession>
<dbReference type="Pfam" id="PF00005">
    <property type="entry name" value="ABC_tran"/>
    <property type="match status" value="2"/>
</dbReference>